<dbReference type="STRING" id="946333.A4W93_27825"/>
<dbReference type="Proteomes" id="UP000193427">
    <property type="component" value="Chromosome"/>
</dbReference>
<sequence>MMRFKPQPLVLALTGLAVLSFAGCGGDDDAPATVTPPPATAESSLEGVVFDGLLANATVCVDLNENRDCDAGEPSATTSATGTYKIEKLTAAQATGFTVLAKAVAGTTTNADAPVTAAFTLAAPAGKAATISPYTTLVVSEVDGGRAPNRAQAEENILSNLVGTAGDVGGLTLYSNYASDETVGTVAKRDKMAGLGQLLTVAFAKTVATSGLTGKEGFGALGQAATGSLQQVLSQVAGKLAAADRDTLSAALQDSLVPTAAHLADVKNATAKTAAAPIEGAWIKTTAVGAATQKELFLFAGDGTFVHQMLDSGVALNTADVTTTQFDNGFGYKYGRYTFVGGVLTTSLLEASEASGPGSGTLNNVTVTGNTLTADGGVTFERVTGTDPLVGGWVRPNGSNEPEFLVMFGDGTYVHSTFYYQNDPQTGTATFFETAKSAGLRKGAYVRDTANTSVVNFGDTTVVFNGALAIPSAPGVAHVQPDGSLSMTGLRLVKLGTADGAKAITGLSEATRSRLWSGRYFSRTVSIGGVNRLQYVYVRGPNDVLTFLQPTVAGGTAACDTHPGGTPAPDFTSVAPGDGKLKQFVVGTSTAATAGYAQRRLNIGQPGAAVTYTPIAKPTNTTARCVWPI</sequence>
<proteinExistence type="predicted"/>
<feature type="chain" id="PRO_5030037109" evidence="1">
    <location>
        <begin position="23"/>
        <end position="629"/>
    </location>
</feature>
<keyword evidence="1" id="KW-0732">Signal</keyword>
<reference evidence="2 3" key="1">
    <citation type="submission" date="2016-04" db="EMBL/GenBank/DDBJ databases">
        <title>Complete genome sequence of natural rubber-degrading, novel Gram-negative bacterium, Rhizobacter gummiphilus strain NS21.</title>
        <authorList>
            <person name="Tabata M."/>
            <person name="Kasai D."/>
            <person name="Fukuda M."/>
        </authorList>
    </citation>
    <scope>NUCLEOTIDE SEQUENCE [LARGE SCALE GENOMIC DNA]</scope>
    <source>
        <strain evidence="2 3">NS21</strain>
    </source>
</reference>
<name>A0A1W6LGJ3_9BURK</name>
<gene>
    <name evidence="2" type="ORF">A4W93_27825</name>
</gene>
<keyword evidence="3" id="KW-1185">Reference proteome</keyword>
<feature type="signal peptide" evidence="1">
    <location>
        <begin position="1"/>
        <end position="22"/>
    </location>
</feature>
<evidence type="ECO:0000313" key="3">
    <source>
        <dbReference type="Proteomes" id="UP000193427"/>
    </source>
</evidence>
<evidence type="ECO:0000313" key="2">
    <source>
        <dbReference type="EMBL" id="ARN23402.1"/>
    </source>
</evidence>
<organism evidence="2 3">
    <name type="scientific">Piscinibacter gummiphilus</name>
    <dbReference type="NCBI Taxonomy" id="946333"/>
    <lineage>
        <taxon>Bacteria</taxon>
        <taxon>Pseudomonadati</taxon>
        <taxon>Pseudomonadota</taxon>
        <taxon>Betaproteobacteria</taxon>
        <taxon>Burkholderiales</taxon>
        <taxon>Sphaerotilaceae</taxon>
        <taxon>Piscinibacter</taxon>
    </lineage>
</organism>
<dbReference type="PROSITE" id="PS51257">
    <property type="entry name" value="PROKAR_LIPOPROTEIN"/>
    <property type="match status" value="1"/>
</dbReference>
<protein>
    <submittedName>
        <fullName evidence="2">Uncharacterized protein</fullName>
    </submittedName>
</protein>
<dbReference type="EMBL" id="CP015118">
    <property type="protein sequence ID" value="ARN23402.1"/>
    <property type="molecule type" value="Genomic_DNA"/>
</dbReference>
<accession>A0A1W6LGJ3</accession>
<dbReference type="RefSeq" id="WP_085753722.1">
    <property type="nucleotide sequence ID" value="NZ_CP015118.1"/>
</dbReference>
<dbReference type="AlphaFoldDB" id="A0A1W6LGJ3"/>
<dbReference type="KEGG" id="rgu:A4W93_27825"/>
<evidence type="ECO:0000256" key="1">
    <source>
        <dbReference type="SAM" id="SignalP"/>
    </source>
</evidence>